<dbReference type="Proteomes" id="UP001203945">
    <property type="component" value="Unassembled WGS sequence"/>
</dbReference>
<protein>
    <recommendedName>
        <fullName evidence="4">DUF4239 domain-containing protein</fullName>
    </recommendedName>
</protein>
<dbReference type="RefSeq" id="WP_255330754.1">
    <property type="nucleotide sequence ID" value="NZ_JAKZEU010000005.1"/>
</dbReference>
<sequence>MDLHTILTCAGFVLGTALLTFAVYFGSRLILGREFDSHTRDLAGSVIARVAALHGLILALVFAQEIDDYHALRDAMGREATAVADIFNDIDRYGTPASGAVQGQLARYVDTVIHPEWESLAQTERLADEGWALRETVYQTLLDLVPETPRQVSLRDHMIDRAQDIASLRQQREDAAMSRMSGVFWLVALSGVVFVTVPYFVFPPTRLNMSLLIAYSAYTGLIMFTIYAFSNPFANPGRLDPGAFERLLETDIGAAATASG</sequence>
<name>A0ABT1MUE8_9RHOB</name>
<keyword evidence="1" id="KW-0472">Membrane</keyword>
<gene>
    <name evidence="2" type="ORF">MLD63_15120</name>
</gene>
<evidence type="ECO:0000313" key="3">
    <source>
        <dbReference type="Proteomes" id="UP001203945"/>
    </source>
</evidence>
<feature type="transmembrane region" description="Helical" evidence="1">
    <location>
        <begin position="46"/>
        <end position="63"/>
    </location>
</feature>
<evidence type="ECO:0008006" key="4">
    <source>
        <dbReference type="Google" id="ProtNLM"/>
    </source>
</evidence>
<evidence type="ECO:0000313" key="2">
    <source>
        <dbReference type="EMBL" id="MCQ0971754.1"/>
    </source>
</evidence>
<keyword evidence="3" id="KW-1185">Reference proteome</keyword>
<proteinExistence type="predicted"/>
<keyword evidence="1" id="KW-1133">Transmembrane helix</keyword>
<keyword evidence="1" id="KW-0812">Transmembrane</keyword>
<organism evidence="2 3">
    <name type="scientific">Paracoccus albicereus</name>
    <dbReference type="NCBI Taxonomy" id="2922394"/>
    <lineage>
        <taxon>Bacteria</taxon>
        <taxon>Pseudomonadati</taxon>
        <taxon>Pseudomonadota</taxon>
        <taxon>Alphaproteobacteria</taxon>
        <taxon>Rhodobacterales</taxon>
        <taxon>Paracoccaceae</taxon>
        <taxon>Paracoccus</taxon>
    </lineage>
</organism>
<comment type="caution">
    <text evidence="2">The sequence shown here is derived from an EMBL/GenBank/DDBJ whole genome shotgun (WGS) entry which is preliminary data.</text>
</comment>
<dbReference type="EMBL" id="JAKZEU010000005">
    <property type="protein sequence ID" value="MCQ0971754.1"/>
    <property type="molecule type" value="Genomic_DNA"/>
</dbReference>
<feature type="transmembrane region" description="Helical" evidence="1">
    <location>
        <begin position="7"/>
        <end position="26"/>
    </location>
</feature>
<evidence type="ECO:0000256" key="1">
    <source>
        <dbReference type="SAM" id="Phobius"/>
    </source>
</evidence>
<feature type="transmembrane region" description="Helical" evidence="1">
    <location>
        <begin position="207"/>
        <end position="229"/>
    </location>
</feature>
<accession>A0ABT1MUE8</accession>
<dbReference type="InterPro" id="IPR025333">
    <property type="entry name" value="DUF4239"/>
</dbReference>
<reference evidence="2 3" key="1">
    <citation type="submission" date="2022-03" db="EMBL/GenBank/DDBJ databases">
        <authorList>
            <person name="He Y."/>
        </authorList>
    </citation>
    <scope>NUCLEOTIDE SEQUENCE [LARGE SCALE GENOMIC DNA]</scope>
    <source>
        <strain evidence="2 3">TK19116</strain>
    </source>
</reference>
<dbReference type="Pfam" id="PF14023">
    <property type="entry name" value="Bestrophin-like"/>
    <property type="match status" value="1"/>
</dbReference>
<feature type="transmembrane region" description="Helical" evidence="1">
    <location>
        <begin position="182"/>
        <end position="201"/>
    </location>
</feature>